<name>A0A0P9F5W7_9CHLR</name>
<dbReference type="InterPro" id="IPR008969">
    <property type="entry name" value="CarboxyPept-like_regulatory"/>
</dbReference>
<keyword evidence="2" id="KW-1185">Reference proteome</keyword>
<dbReference type="AlphaFoldDB" id="A0A0P9F5W7"/>
<proteinExistence type="predicted"/>
<gene>
    <name evidence="1" type="ORF">SE17_18620</name>
</gene>
<accession>A0A0P9F5W7</accession>
<evidence type="ECO:0000313" key="2">
    <source>
        <dbReference type="Proteomes" id="UP000050509"/>
    </source>
</evidence>
<evidence type="ECO:0000313" key="1">
    <source>
        <dbReference type="EMBL" id="KPV51899.1"/>
    </source>
</evidence>
<dbReference type="Gene3D" id="2.60.40.1120">
    <property type="entry name" value="Carboxypeptidase-like, regulatory domain"/>
    <property type="match status" value="1"/>
</dbReference>
<dbReference type="Proteomes" id="UP000050509">
    <property type="component" value="Unassembled WGS sequence"/>
</dbReference>
<feature type="non-terminal residue" evidence="1">
    <location>
        <position position="149"/>
    </location>
</feature>
<evidence type="ECO:0008006" key="3">
    <source>
        <dbReference type="Google" id="ProtNLM"/>
    </source>
</evidence>
<dbReference type="EMBL" id="LJCR01000732">
    <property type="protein sequence ID" value="KPV51899.1"/>
    <property type="molecule type" value="Genomic_DNA"/>
</dbReference>
<reference evidence="1 2" key="1">
    <citation type="submission" date="2015-09" db="EMBL/GenBank/DDBJ databases">
        <title>Draft genome sequence of Kouleothrix aurantiaca JCM 19913.</title>
        <authorList>
            <person name="Hemp J."/>
        </authorList>
    </citation>
    <scope>NUCLEOTIDE SEQUENCE [LARGE SCALE GENOMIC DNA]</scope>
    <source>
        <strain evidence="1 2">COM-B</strain>
    </source>
</reference>
<organism evidence="1 2">
    <name type="scientific">Kouleothrix aurantiaca</name>
    <dbReference type="NCBI Taxonomy" id="186479"/>
    <lineage>
        <taxon>Bacteria</taxon>
        <taxon>Bacillati</taxon>
        <taxon>Chloroflexota</taxon>
        <taxon>Chloroflexia</taxon>
        <taxon>Chloroflexales</taxon>
        <taxon>Roseiflexineae</taxon>
        <taxon>Roseiflexaceae</taxon>
        <taxon>Kouleothrix</taxon>
    </lineage>
</organism>
<comment type="caution">
    <text evidence="1">The sequence shown here is derived from an EMBL/GenBank/DDBJ whole genome shotgun (WGS) entry which is preliminary data.</text>
</comment>
<protein>
    <recommendedName>
        <fullName evidence="3">Carboxypeptidase regulatory-like domain-containing protein</fullName>
    </recommendedName>
</protein>
<dbReference type="SUPFAM" id="SSF49464">
    <property type="entry name" value="Carboxypeptidase regulatory domain-like"/>
    <property type="match status" value="1"/>
</dbReference>
<sequence length="149" mass="14955">MQIRKKLGTAIAASGMLMIMLGVGVLPAQGAERPMPALQPSPRPAINPVRSGRGTGVQMGHVTGTVIDQRTGAPAAGVSVTVGGVTVKTDANGNYDYWVPVGSYPVALSISSDQGTPSQGSVMVDVQPNAATVQHLGFVSPAPAAPAAA</sequence>